<dbReference type="RefSeq" id="WP_131926144.1">
    <property type="nucleotide sequence ID" value="NZ_SLXB01000009.1"/>
</dbReference>
<gene>
    <name evidence="2" type="ORF">EV202_10926</name>
</gene>
<keyword evidence="1" id="KW-0732">Signal</keyword>
<dbReference type="PROSITE" id="PS51257">
    <property type="entry name" value="PROKAR_LIPOPROTEIN"/>
    <property type="match status" value="1"/>
</dbReference>
<reference evidence="2 3" key="1">
    <citation type="submission" date="2019-03" db="EMBL/GenBank/DDBJ databases">
        <title>Genomic Encyclopedia of Type Strains, Phase IV (KMG-IV): sequencing the most valuable type-strain genomes for metagenomic binning, comparative biology and taxonomic classification.</title>
        <authorList>
            <person name="Goeker M."/>
        </authorList>
    </citation>
    <scope>NUCLEOTIDE SEQUENCE [LARGE SCALE GENOMIC DNA]</scope>
    <source>
        <strain evidence="2 3">DSM 23917</strain>
    </source>
</reference>
<name>A0A4R2LQW4_9BACE</name>
<evidence type="ECO:0000256" key="1">
    <source>
        <dbReference type="SAM" id="SignalP"/>
    </source>
</evidence>
<dbReference type="InterPro" id="IPR033410">
    <property type="entry name" value="DUF5119"/>
</dbReference>
<comment type="caution">
    <text evidence="2">The sequence shown here is derived from an EMBL/GenBank/DDBJ whole genome shotgun (WGS) entry which is preliminary data.</text>
</comment>
<protein>
    <submittedName>
        <fullName evidence="2">Uncharacterized protein DUF5119</fullName>
    </submittedName>
</protein>
<evidence type="ECO:0000313" key="2">
    <source>
        <dbReference type="EMBL" id="TCO92574.1"/>
    </source>
</evidence>
<organism evidence="2 3">
    <name type="scientific">Prevotella heparinolytica</name>
    <dbReference type="NCBI Taxonomy" id="28113"/>
    <lineage>
        <taxon>Bacteria</taxon>
        <taxon>Pseudomonadati</taxon>
        <taxon>Bacteroidota</taxon>
        <taxon>Bacteroidia</taxon>
        <taxon>Bacteroidales</taxon>
        <taxon>Bacteroidaceae</taxon>
        <taxon>Bacteroides</taxon>
    </lineage>
</organism>
<evidence type="ECO:0000313" key="3">
    <source>
        <dbReference type="Proteomes" id="UP000295600"/>
    </source>
</evidence>
<feature type="signal peptide" evidence="1">
    <location>
        <begin position="1"/>
        <end position="23"/>
    </location>
</feature>
<feature type="chain" id="PRO_5020219417" evidence="1">
    <location>
        <begin position="24"/>
        <end position="329"/>
    </location>
</feature>
<dbReference type="EMBL" id="SLXB01000009">
    <property type="protein sequence ID" value="TCO92574.1"/>
    <property type="molecule type" value="Genomic_DNA"/>
</dbReference>
<dbReference type="Pfam" id="PF17145">
    <property type="entry name" value="DUF5119"/>
    <property type="match status" value="1"/>
</dbReference>
<dbReference type="AlphaFoldDB" id="A0A4R2LQW4"/>
<proteinExistence type="predicted"/>
<accession>A0A4R2LQW4</accession>
<sequence length="329" mass="35231">MKTKEMKETMKAVAAAAILTACAALIAAAVSGTLCSCEHKELGIPAAEGAQVSVRFDRSGATGAQVSGMALWLFPEEGGKPIPYDFDNPQGGTVTVPWGRYRALYINNDTETILMRGTEKYATFELYTRPSRLLELLNLPGTLPEGANPAGEPVVLAPEAVWGGSRTDIDLQPGAETYTLVLPVYPRVCTYSFELKGIKNLKYASAVSAAFSGTAGSLFLGGDKPAEGRSMVPFPAASDGKETVTGRTFVFGASTGTDTSRALTLVFVLADGSKHYYRFDVSDRVNNAPDKRNVHILLEGLTLPKPIVNGGGFHPDVDEWETENEELKM</sequence>
<dbReference type="Proteomes" id="UP000295600">
    <property type="component" value="Unassembled WGS sequence"/>
</dbReference>